<sequence>MNASSGRKHDRGSGRDGEWDAPVFVISVAAELAQMHPQTLRQYDRLGLVVPQRQAGKHRRYSQKDIDRLRRVQELSSEGVSLEGIRRMIGLEKRVEALLQQVAELEQDVERWRGRAEGVAIAAQRIFAAGASGEVAITRTGRDTDRLQQRSMHAWAQLQLMPPED</sequence>
<evidence type="ECO:0000313" key="5">
    <source>
        <dbReference type="EMBL" id="PWI28226.1"/>
    </source>
</evidence>
<protein>
    <submittedName>
        <fullName evidence="5">MerR family DNA-binding transcriptional regulator</fullName>
    </submittedName>
    <submittedName>
        <fullName evidence="4">MerR family transcriptional regulator</fullName>
    </submittedName>
</protein>
<dbReference type="PANTHER" id="PTHR30204">
    <property type="entry name" value="REDOX-CYCLING DRUG-SENSING TRANSCRIPTIONAL ACTIVATOR SOXR"/>
    <property type="match status" value="1"/>
</dbReference>
<evidence type="ECO:0000256" key="2">
    <source>
        <dbReference type="SAM" id="Coils"/>
    </source>
</evidence>
<dbReference type="PROSITE" id="PS50937">
    <property type="entry name" value="HTH_MERR_2"/>
    <property type="match status" value="1"/>
</dbReference>
<proteinExistence type="predicted"/>
<dbReference type="InterPro" id="IPR009061">
    <property type="entry name" value="DNA-bd_dom_put_sf"/>
</dbReference>
<dbReference type="InterPro" id="IPR000551">
    <property type="entry name" value="MerR-type_HTH_dom"/>
</dbReference>
<dbReference type="PANTHER" id="PTHR30204:SF58">
    <property type="entry name" value="HTH-TYPE TRANSCRIPTIONAL REGULATOR YFMP"/>
    <property type="match status" value="1"/>
</dbReference>
<feature type="domain" description="HTH merR-type" evidence="3">
    <location>
        <begin position="23"/>
        <end position="91"/>
    </location>
</feature>
<keyword evidence="1 5" id="KW-0238">DNA-binding</keyword>
<reference evidence="5 6" key="1">
    <citation type="submission" date="2018-05" db="EMBL/GenBank/DDBJ databases">
        <title>Draft Genome Sequence of Arthrobacter cumminsii IME1328, Isolated from a Patient Who Suffered from Foot Ulcers in China.</title>
        <authorList>
            <person name="Li M."/>
            <person name="Jiang Z."/>
            <person name="Sun Q."/>
            <person name="Tong Y."/>
        </authorList>
    </citation>
    <scope>NUCLEOTIDE SEQUENCE [LARGE SCALE GENOMIC DNA]</scope>
    <source>
        <strain evidence="5 6">IME1328</strain>
    </source>
</reference>
<dbReference type="NCBIfam" id="NF047375">
    <property type="entry name" value="HeatShock_HspR"/>
    <property type="match status" value="1"/>
</dbReference>
<dbReference type="SUPFAM" id="SSF46955">
    <property type="entry name" value="Putative DNA-binding domain"/>
    <property type="match status" value="1"/>
</dbReference>
<evidence type="ECO:0000259" key="3">
    <source>
        <dbReference type="PROSITE" id="PS50937"/>
    </source>
</evidence>
<dbReference type="EMBL" id="JASODW010000014">
    <property type="protein sequence ID" value="MDK6275846.1"/>
    <property type="molecule type" value="Genomic_DNA"/>
</dbReference>
<dbReference type="InterPro" id="IPR047057">
    <property type="entry name" value="MerR_fam"/>
</dbReference>
<evidence type="ECO:0000313" key="4">
    <source>
        <dbReference type="EMBL" id="MDK6275846.1"/>
    </source>
</evidence>
<dbReference type="Proteomes" id="UP001240483">
    <property type="component" value="Unassembled WGS sequence"/>
</dbReference>
<dbReference type="Proteomes" id="UP000245514">
    <property type="component" value="Unassembled WGS sequence"/>
</dbReference>
<keyword evidence="6" id="KW-1185">Reference proteome</keyword>
<dbReference type="Pfam" id="PF13411">
    <property type="entry name" value="MerR_1"/>
    <property type="match status" value="1"/>
</dbReference>
<dbReference type="GO" id="GO:0003677">
    <property type="term" value="F:DNA binding"/>
    <property type="evidence" value="ECO:0007669"/>
    <property type="project" value="UniProtKB-KW"/>
</dbReference>
<reference evidence="4" key="2">
    <citation type="submission" date="2023-05" db="EMBL/GenBank/DDBJ databases">
        <title>Cataloging the Phylogenetic Diversity of Human Bladder Bacteria.</title>
        <authorList>
            <person name="Du J."/>
        </authorList>
    </citation>
    <scope>NUCLEOTIDE SEQUENCE</scope>
    <source>
        <strain evidence="4">UMB9978</strain>
    </source>
</reference>
<dbReference type="EMBL" id="QFWG01000002">
    <property type="protein sequence ID" value="PWI28226.1"/>
    <property type="molecule type" value="Genomic_DNA"/>
</dbReference>
<evidence type="ECO:0000313" key="6">
    <source>
        <dbReference type="Proteomes" id="UP000245514"/>
    </source>
</evidence>
<dbReference type="SMART" id="SM00422">
    <property type="entry name" value="HTH_MERR"/>
    <property type="match status" value="1"/>
</dbReference>
<evidence type="ECO:0000313" key="7">
    <source>
        <dbReference type="Proteomes" id="UP001240483"/>
    </source>
</evidence>
<keyword evidence="2" id="KW-0175">Coiled coil</keyword>
<comment type="caution">
    <text evidence="4">The sequence shown here is derived from an EMBL/GenBank/DDBJ whole genome shotgun (WGS) entry which is preliminary data.</text>
</comment>
<dbReference type="Gene3D" id="1.10.1660.10">
    <property type="match status" value="1"/>
</dbReference>
<dbReference type="GO" id="GO:0003700">
    <property type="term" value="F:DNA-binding transcription factor activity"/>
    <property type="evidence" value="ECO:0007669"/>
    <property type="project" value="InterPro"/>
</dbReference>
<gene>
    <name evidence="5" type="ORF">CAY35_01900</name>
    <name evidence="4" type="ORF">QP116_08905</name>
</gene>
<name>A0AAP4FDY7_9MICC</name>
<accession>A0AAP4FDY7</accession>
<dbReference type="AlphaFoldDB" id="A0AAP4FDY7"/>
<feature type="coiled-coil region" evidence="2">
    <location>
        <begin position="88"/>
        <end position="115"/>
    </location>
</feature>
<dbReference type="RefSeq" id="WP_101630323.1">
    <property type="nucleotide sequence ID" value="NZ_CALUAG010000015.1"/>
</dbReference>
<evidence type="ECO:0000256" key="1">
    <source>
        <dbReference type="ARBA" id="ARBA00023125"/>
    </source>
</evidence>
<organism evidence="4 7">
    <name type="scientific">Pseudoglutamicibacter cumminsii</name>
    <dbReference type="NCBI Taxonomy" id="156979"/>
    <lineage>
        <taxon>Bacteria</taxon>
        <taxon>Bacillati</taxon>
        <taxon>Actinomycetota</taxon>
        <taxon>Actinomycetes</taxon>
        <taxon>Micrococcales</taxon>
        <taxon>Micrococcaceae</taxon>
        <taxon>Pseudoglutamicibacter</taxon>
    </lineage>
</organism>